<dbReference type="Pfam" id="PF00664">
    <property type="entry name" value="ABC_membrane"/>
    <property type="match status" value="1"/>
</dbReference>
<dbReference type="PANTHER" id="PTHR24221">
    <property type="entry name" value="ATP-BINDING CASSETTE SUB-FAMILY B"/>
    <property type="match status" value="1"/>
</dbReference>
<dbReference type="PROSITE" id="PS50929">
    <property type="entry name" value="ABC_TM1F"/>
    <property type="match status" value="1"/>
</dbReference>
<keyword evidence="2" id="KW-0813">Transport</keyword>
<keyword evidence="4" id="KW-0547">Nucleotide-binding</keyword>
<dbReference type="InterPro" id="IPR027417">
    <property type="entry name" value="P-loop_NTPase"/>
</dbReference>
<dbReference type="GO" id="GO:0005524">
    <property type="term" value="F:ATP binding"/>
    <property type="evidence" value="ECO:0007669"/>
    <property type="project" value="UniProtKB-KW"/>
</dbReference>
<dbReference type="SMART" id="SM00382">
    <property type="entry name" value="AAA"/>
    <property type="match status" value="1"/>
</dbReference>
<dbReference type="RefSeq" id="WP_023491363.1">
    <property type="nucleotide sequence ID" value="NZ_ARPM03000162.1"/>
</dbReference>
<feature type="domain" description="ABC transmembrane type-1" evidence="10">
    <location>
        <begin position="36"/>
        <end position="300"/>
    </location>
</feature>
<keyword evidence="3 8" id="KW-0812">Transmembrane</keyword>
<protein>
    <submittedName>
        <fullName evidence="11">Putative ABC transporter ATP-binding protein</fullName>
    </submittedName>
</protein>
<dbReference type="GO" id="GO:0016887">
    <property type="term" value="F:ATP hydrolysis activity"/>
    <property type="evidence" value="ECO:0007669"/>
    <property type="project" value="InterPro"/>
</dbReference>
<dbReference type="AlphaFoldDB" id="A0A061JFW8"/>
<gene>
    <name evidence="11" type="ORF">K737_300918</name>
</gene>
<evidence type="ECO:0000256" key="7">
    <source>
        <dbReference type="ARBA" id="ARBA00023136"/>
    </source>
</evidence>
<feature type="domain" description="ABC transporter" evidence="9">
    <location>
        <begin position="335"/>
        <end position="569"/>
    </location>
</feature>
<dbReference type="SUPFAM" id="SSF52540">
    <property type="entry name" value="P-loop containing nucleoside triphosphate hydrolases"/>
    <property type="match status" value="1"/>
</dbReference>
<evidence type="ECO:0000256" key="4">
    <source>
        <dbReference type="ARBA" id="ARBA00022741"/>
    </source>
</evidence>
<comment type="caution">
    <text evidence="11">The sequence shown here is derived from an EMBL/GenBank/DDBJ whole genome shotgun (WGS) entry which is preliminary data.</text>
</comment>
<dbReference type="InterPro" id="IPR003593">
    <property type="entry name" value="AAA+_ATPase"/>
</dbReference>
<feature type="transmembrane region" description="Helical" evidence="8">
    <location>
        <begin position="54"/>
        <end position="74"/>
    </location>
</feature>
<keyword evidence="7 8" id="KW-0472">Membrane</keyword>
<evidence type="ECO:0000256" key="2">
    <source>
        <dbReference type="ARBA" id="ARBA00022448"/>
    </source>
</evidence>
<dbReference type="EMBL" id="ARPM03000162">
    <property type="protein sequence ID" value="ETZ04661.1"/>
    <property type="molecule type" value="Genomic_DNA"/>
</dbReference>
<dbReference type="InterPro" id="IPR017871">
    <property type="entry name" value="ABC_transporter-like_CS"/>
</dbReference>
<keyword evidence="6 8" id="KW-1133">Transmembrane helix</keyword>
<evidence type="ECO:0000313" key="12">
    <source>
        <dbReference type="Proteomes" id="UP000026922"/>
    </source>
</evidence>
<feature type="transmembrane region" description="Helical" evidence="8">
    <location>
        <begin position="153"/>
        <end position="174"/>
    </location>
</feature>
<dbReference type="Gene3D" id="3.40.50.300">
    <property type="entry name" value="P-loop containing nucleotide triphosphate hydrolases"/>
    <property type="match status" value="1"/>
</dbReference>
<evidence type="ECO:0000256" key="1">
    <source>
        <dbReference type="ARBA" id="ARBA00004651"/>
    </source>
</evidence>
<dbReference type="GO" id="GO:0005886">
    <property type="term" value="C:plasma membrane"/>
    <property type="evidence" value="ECO:0007669"/>
    <property type="project" value="UniProtKB-SubCell"/>
</dbReference>
<dbReference type="InterPro" id="IPR039421">
    <property type="entry name" value="Type_1_exporter"/>
</dbReference>
<organism evidence="11 12">
    <name type="scientific">Holospora undulata HU1</name>
    <dbReference type="NCBI Taxonomy" id="1321371"/>
    <lineage>
        <taxon>Bacteria</taxon>
        <taxon>Pseudomonadati</taxon>
        <taxon>Pseudomonadota</taxon>
        <taxon>Alphaproteobacteria</taxon>
        <taxon>Holosporales</taxon>
        <taxon>Holosporaceae</taxon>
        <taxon>Holospora</taxon>
    </lineage>
</organism>
<evidence type="ECO:0000256" key="5">
    <source>
        <dbReference type="ARBA" id="ARBA00022840"/>
    </source>
</evidence>
<reference evidence="11 12" key="1">
    <citation type="journal article" date="2013" name="Genome Announc.">
        <title>Draft Genome Sequence of Holospora undulata Strain HU1, a Micronucleus-Specific Symbiont of the Ciliate Paramecium caudatum.</title>
        <authorList>
            <person name="Dohra H."/>
            <person name="Suzuki H."/>
            <person name="Suzuki T."/>
            <person name="Tanaka K."/>
            <person name="Fujishima M."/>
        </authorList>
    </citation>
    <scope>NUCLEOTIDE SEQUENCE [LARGE SCALE GENOMIC DNA]</scope>
    <source>
        <strain evidence="11 12">HU1</strain>
    </source>
</reference>
<evidence type="ECO:0000313" key="11">
    <source>
        <dbReference type="EMBL" id="ETZ04661.1"/>
    </source>
</evidence>
<feature type="transmembrane region" description="Helical" evidence="8">
    <location>
        <begin position="124"/>
        <end position="147"/>
    </location>
</feature>
<evidence type="ECO:0000256" key="6">
    <source>
        <dbReference type="ARBA" id="ARBA00022989"/>
    </source>
</evidence>
<feature type="transmembrane region" description="Helical" evidence="8">
    <location>
        <begin position="240"/>
        <end position="262"/>
    </location>
</feature>
<dbReference type="Proteomes" id="UP000026922">
    <property type="component" value="Unassembled WGS sequence"/>
</dbReference>
<feature type="transmembrane region" description="Helical" evidence="8">
    <location>
        <begin position="274"/>
        <end position="293"/>
    </location>
</feature>
<dbReference type="InterPro" id="IPR036640">
    <property type="entry name" value="ABC1_TM_sf"/>
</dbReference>
<evidence type="ECO:0000259" key="9">
    <source>
        <dbReference type="PROSITE" id="PS50893"/>
    </source>
</evidence>
<accession>A0A061JFW8</accession>
<evidence type="ECO:0000256" key="3">
    <source>
        <dbReference type="ARBA" id="ARBA00022692"/>
    </source>
</evidence>
<dbReference type="InterPro" id="IPR003439">
    <property type="entry name" value="ABC_transporter-like_ATP-bd"/>
</dbReference>
<feature type="transmembrane region" description="Helical" evidence="8">
    <location>
        <begin position="16"/>
        <end position="34"/>
    </location>
</feature>
<dbReference type="Pfam" id="PF00005">
    <property type="entry name" value="ABC_tran"/>
    <property type="match status" value="1"/>
</dbReference>
<keyword evidence="12" id="KW-1185">Reference proteome</keyword>
<dbReference type="GO" id="GO:0034040">
    <property type="term" value="F:ATPase-coupled lipid transmembrane transporter activity"/>
    <property type="evidence" value="ECO:0007669"/>
    <property type="project" value="TreeGrafter"/>
</dbReference>
<dbReference type="GO" id="GO:0140359">
    <property type="term" value="F:ABC-type transporter activity"/>
    <property type="evidence" value="ECO:0007669"/>
    <property type="project" value="InterPro"/>
</dbReference>
<dbReference type="InterPro" id="IPR011527">
    <property type="entry name" value="ABC1_TM_dom"/>
</dbReference>
<name>A0A061JFW8_9PROT</name>
<evidence type="ECO:0000256" key="8">
    <source>
        <dbReference type="SAM" id="Phobius"/>
    </source>
</evidence>
<dbReference type="SUPFAM" id="SSF90123">
    <property type="entry name" value="ABC transporter transmembrane region"/>
    <property type="match status" value="1"/>
</dbReference>
<proteinExistence type="predicted"/>
<evidence type="ECO:0000259" key="10">
    <source>
        <dbReference type="PROSITE" id="PS50929"/>
    </source>
</evidence>
<comment type="subcellular location">
    <subcellularLocation>
        <location evidence="1">Cell membrane</location>
        <topology evidence="1">Multi-pass membrane protein</topology>
    </subcellularLocation>
</comment>
<dbReference type="PROSITE" id="PS00211">
    <property type="entry name" value="ABC_TRANSPORTER_1"/>
    <property type="match status" value="1"/>
</dbReference>
<dbReference type="FunFam" id="3.40.50.300:FF:000287">
    <property type="entry name" value="Multidrug ABC transporter ATP-binding protein"/>
    <property type="match status" value="1"/>
</dbReference>
<keyword evidence="5 11" id="KW-0067">ATP-binding</keyword>
<sequence>MRVIRFIIVNIGPYKKYIFCIFLAKCLIAIDTTLKPFLVKQFINIVSHHQKGSLWNVFILYAVLQFMLISMWNISDYCVTRYTINFRLNVAEVFMKKLYEYPYSFFQNQLSGALTSKINDAFQYLPHLIFITINSFFYFFLLIIISICLLAKVAFIFVLSMGIWVALFFAIISISMKKSIALNKECAEEKSKIMGLISDYFTNIMSVKLFATQSFEQDRFFKLKNFFINVAEKGGTYHTWLYGGLSLLTSGYALLFVSALIFGYQNGIVSPGDFALVIMINFNIINTIFQLSYTLRNFIANWGEVDQALALLEEGEPTHLDQPKATALKCHSGEIIFYRVAFQYKGTEMLFQNKSLTIKSGQKVGLVGYSGGGKSTFVNLILRLYDVTHGAILIDDQDIRDVTQDSLRKNISMIPQNPMLFHRSVMENIRYGRIEATDKEVIEAAKKAHAHEFIKKLPQVYDSLAGERGIKLSGGQCQRIAIARAILKNAPILILDEATSQLDSVTESLIQESLWTLMKNKTTIVIAHRLSTLLHMDRILVFDKGKVVEDGTHSELLKKTGLYKNLWCAQVGGFLSNKDDGITNK</sequence>
<dbReference type="PANTHER" id="PTHR24221:SF654">
    <property type="entry name" value="ATP-BINDING CASSETTE SUB-FAMILY B MEMBER 6"/>
    <property type="match status" value="1"/>
</dbReference>
<dbReference type="Gene3D" id="1.20.1560.10">
    <property type="entry name" value="ABC transporter type 1, transmembrane domain"/>
    <property type="match status" value="1"/>
</dbReference>
<dbReference type="PROSITE" id="PS50893">
    <property type="entry name" value="ABC_TRANSPORTER_2"/>
    <property type="match status" value="1"/>
</dbReference>